<dbReference type="Gene3D" id="3.40.440.10">
    <property type="entry name" value="Adenylosuccinate Synthetase, subunit A, domain 1"/>
    <property type="match status" value="1"/>
</dbReference>
<feature type="binding site" evidence="8">
    <location>
        <position position="40"/>
    </location>
    <ligand>
        <name>Mg(2+)</name>
        <dbReference type="ChEBI" id="CHEBI:18420"/>
    </ligand>
</feature>
<dbReference type="NCBIfam" id="TIGR00184">
    <property type="entry name" value="purA"/>
    <property type="match status" value="1"/>
</dbReference>
<dbReference type="Gene3D" id="1.10.300.10">
    <property type="entry name" value="Adenylosuccinate Synthetase, subunit A, domain 2"/>
    <property type="match status" value="1"/>
</dbReference>
<proteinExistence type="inferred from homology"/>
<sequence length="424" mass="46921">MSITAIVGVNWGDEGKGRIVDYLAGEYQIVVRYQGGNNAGHTVINEYGKFALNLLPSGIFHPGTLNILGTGTVIDLEHLVKEIEGVRAKGVRVDADNLKISDRAIICFPFHQAQDRLEEERLGSKKYGSTVRGIAPVYGDKYLKKGIQIGELFHPAYLKERLATVLEWKNAELTKVYGGRGYQLEEILAWLAEYGEKLKPMVTDTTTLLRQAVKAGKKILLEAQLGALRDIHYGIYPFTTSSSPLAAFAPVGAGVFNRPVERIIGVVKAYSTCVGEGPFVTELFDEVGDRLRQIGAEYGAATGRPRRIGYLDLVATKYGAELQGATELALTKLDVLSSEKKLKVCVGYEIDGEVVTTFPLTPLLYKAKPVYVELDGWEEDISAVRSYSQLPANARRYIQYIEEWLEVPVKYISVGAKREEIIVR</sequence>
<evidence type="ECO:0000256" key="2">
    <source>
        <dbReference type="ARBA" id="ARBA00022598"/>
    </source>
</evidence>
<dbReference type="InterPro" id="IPR042110">
    <property type="entry name" value="Adenylosuccinate_synth_dom2"/>
</dbReference>
<dbReference type="SMART" id="SM00788">
    <property type="entry name" value="Adenylsucc_synt"/>
    <property type="match status" value="1"/>
</dbReference>
<keyword evidence="10" id="KW-1185">Reference proteome</keyword>
<dbReference type="Pfam" id="PF00709">
    <property type="entry name" value="Adenylsucc_synt"/>
    <property type="match status" value="1"/>
</dbReference>
<organism evidence="9 10">
    <name type="scientific">Capillibacterium thermochitinicola</name>
    <dbReference type="NCBI Taxonomy" id="2699427"/>
    <lineage>
        <taxon>Bacteria</taxon>
        <taxon>Bacillati</taxon>
        <taxon>Bacillota</taxon>
        <taxon>Capillibacterium</taxon>
    </lineage>
</organism>
<comment type="function">
    <text evidence="8">Plays an important role in the de novo pathway of purine nucleotide biosynthesis. Catalyzes the first committed step in the biosynthesis of AMP from IMP.</text>
</comment>
<evidence type="ECO:0000256" key="8">
    <source>
        <dbReference type="HAMAP-Rule" id="MF_00011"/>
    </source>
</evidence>
<dbReference type="EMBL" id="JAAKDE010000002">
    <property type="protein sequence ID" value="MBA2132128.1"/>
    <property type="molecule type" value="Genomic_DNA"/>
</dbReference>
<comment type="similarity">
    <text evidence="8">Belongs to the adenylosuccinate synthetase family.</text>
</comment>
<feature type="binding site" description="in other chain" evidence="8">
    <location>
        <begin position="13"/>
        <end position="16"/>
    </location>
    <ligand>
        <name>IMP</name>
        <dbReference type="ChEBI" id="CHEBI:58053"/>
        <note>ligand shared between dimeric partners</note>
    </ligand>
</feature>
<evidence type="ECO:0000256" key="5">
    <source>
        <dbReference type="ARBA" id="ARBA00022755"/>
    </source>
</evidence>
<dbReference type="AlphaFoldDB" id="A0A8J6HZB6"/>
<evidence type="ECO:0000313" key="10">
    <source>
        <dbReference type="Proteomes" id="UP000657177"/>
    </source>
</evidence>
<feature type="binding site" evidence="8">
    <location>
        <begin position="40"/>
        <end position="42"/>
    </location>
    <ligand>
        <name>GTP</name>
        <dbReference type="ChEBI" id="CHEBI:37565"/>
    </ligand>
</feature>
<dbReference type="InterPro" id="IPR042109">
    <property type="entry name" value="Adenylosuccinate_synth_dom1"/>
</dbReference>
<dbReference type="GO" id="GO:0004019">
    <property type="term" value="F:adenylosuccinate synthase activity"/>
    <property type="evidence" value="ECO:0007669"/>
    <property type="project" value="UniProtKB-UniRule"/>
</dbReference>
<dbReference type="FunFam" id="1.10.300.10:FF:000001">
    <property type="entry name" value="Adenylosuccinate synthetase"/>
    <property type="match status" value="1"/>
</dbReference>
<gene>
    <name evidence="8" type="primary">purA</name>
    <name evidence="9" type="ORF">G5B42_00965</name>
</gene>
<keyword evidence="2 8" id="KW-0436">Ligase</keyword>
<feature type="binding site" evidence="8">
    <location>
        <begin position="413"/>
        <end position="415"/>
    </location>
    <ligand>
        <name>GTP</name>
        <dbReference type="ChEBI" id="CHEBI:37565"/>
    </ligand>
</feature>
<dbReference type="GO" id="GO:0000287">
    <property type="term" value="F:magnesium ion binding"/>
    <property type="evidence" value="ECO:0007669"/>
    <property type="project" value="UniProtKB-UniRule"/>
</dbReference>
<comment type="caution">
    <text evidence="9">The sequence shown here is derived from an EMBL/GenBank/DDBJ whole genome shotgun (WGS) entry which is preliminary data.</text>
</comment>
<feature type="binding site" description="in other chain" evidence="8">
    <location>
        <position position="240"/>
    </location>
    <ligand>
        <name>IMP</name>
        <dbReference type="ChEBI" id="CHEBI:58053"/>
        <note>ligand shared between dimeric partners</note>
    </ligand>
</feature>
<comment type="pathway">
    <text evidence="8">Purine metabolism; AMP biosynthesis via de novo pathway; AMP from IMP: step 1/2.</text>
</comment>
<feature type="binding site" evidence="8">
    <location>
        <position position="306"/>
    </location>
    <ligand>
        <name>GTP</name>
        <dbReference type="ChEBI" id="CHEBI:37565"/>
    </ligand>
</feature>
<keyword evidence="4 8" id="KW-0547">Nucleotide-binding</keyword>
<dbReference type="InterPro" id="IPR001114">
    <property type="entry name" value="Adenylosuccinate_synthetase"/>
</dbReference>
<dbReference type="Proteomes" id="UP000657177">
    <property type="component" value="Unassembled WGS sequence"/>
</dbReference>
<dbReference type="CDD" id="cd03108">
    <property type="entry name" value="AdSS"/>
    <property type="match status" value="1"/>
</dbReference>
<evidence type="ECO:0000256" key="3">
    <source>
        <dbReference type="ARBA" id="ARBA00022723"/>
    </source>
</evidence>
<dbReference type="GO" id="GO:0005737">
    <property type="term" value="C:cytoplasm"/>
    <property type="evidence" value="ECO:0007669"/>
    <property type="project" value="UniProtKB-SubCell"/>
</dbReference>
<feature type="active site" description="Proton acceptor" evidence="8">
    <location>
        <position position="13"/>
    </location>
</feature>
<comment type="catalytic activity">
    <reaction evidence="8">
        <text>IMP + L-aspartate + GTP = N(6)-(1,2-dicarboxyethyl)-AMP + GDP + phosphate + 2 H(+)</text>
        <dbReference type="Rhea" id="RHEA:15753"/>
        <dbReference type="ChEBI" id="CHEBI:15378"/>
        <dbReference type="ChEBI" id="CHEBI:29991"/>
        <dbReference type="ChEBI" id="CHEBI:37565"/>
        <dbReference type="ChEBI" id="CHEBI:43474"/>
        <dbReference type="ChEBI" id="CHEBI:57567"/>
        <dbReference type="ChEBI" id="CHEBI:58053"/>
        <dbReference type="ChEBI" id="CHEBI:58189"/>
        <dbReference type="EC" id="6.3.4.4"/>
    </reaction>
</comment>
<accession>A0A8J6HZB6</accession>
<feature type="binding site" evidence="8">
    <location>
        <position position="144"/>
    </location>
    <ligand>
        <name>IMP</name>
        <dbReference type="ChEBI" id="CHEBI:58053"/>
        <note>ligand shared between dimeric partners</note>
    </ligand>
</feature>
<evidence type="ECO:0000256" key="4">
    <source>
        <dbReference type="ARBA" id="ARBA00022741"/>
    </source>
</evidence>
<feature type="binding site" evidence="8">
    <location>
        <begin position="332"/>
        <end position="334"/>
    </location>
    <ligand>
        <name>GTP</name>
        <dbReference type="ChEBI" id="CHEBI:37565"/>
    </ligand>
</feature>
<dbReference type="RefSeq" id="WP_181338576.1">
    <property type="nucleotide sequence ID" value="NZ_JAAKDE010000002.1"/>
</dbReference>
<comment type="subunit">
    <text evidence="1 8">Homodimer.</text>
</comment>
<feature type="binding site" description="in other chain" evidence="8">
    <location>
        <position position="304"/>
    </location>
    <ligand>
        <name>IMP</name>
        <dbReference type="ChEBI" id="CHEBI:58053"/>
        <note>ligand shared between dimeric partners</note>
    </ligand>
</feature>
<dbReference type="SUPFAM" id="SSF52540">
    <property type="entry name" value="P-loop containing nucleoside triphosphate hydrolases"/>
    <property type="match status" value="1"/>
</dbReference>
<keyword evidence="5 8" id="KW-0658">Purine biosynthesis</keyword>
<dbReference type="PANTHER" id="PTHR11846:SF0">
    <property type="entry name" value="ADENYLOSUCCINATE SYNTHETASE"/>
    <property type="match status" value="1"/>
</dbReference>
<feature type="binding site" evidence="8">
    <location>
        <position position="13"/>
    </location>
    <ligand>
        <name>Mg(2+)</name>
        <dbReference type="ChEBI" id="CHEBI:18420"/>
    </ligand>
</feature>
<feature type="binding site" description="in other chain" evidence="8">
    <location>
        <begin position="38"/>
        <end position="41"/>
    </location>
    <ligand>
        <name>IMP</name>
        <dbReference type="ChEBI" id="CHEBI:58053"/>
        <note>ligand shared between dimeric partners</note>
    </ligand>
</feature>
<keyword evidence="7 8" id="KW-0342">GTP-binding</keyword>
<feature type="binding site" evidence="8">
    <location>
        <begin position="12"/>
        <end position="18"/>
    </location>
    <ligand>
        <name>GTP</name>
        <dbReference type="ChEBI" id="CHEBI:37565"/>
    </ligand>
</feature>
<dbReference type="FunFam" id="3.90.170.10:FF:000001">
    <property type="entry name" value="Adenylosuccinate synthetase"/>
    <property type="match status" value="1"/>
</dbReference>
<feature type="active site" description="Proton donor" evidence="8">
    <location>
        <position position="41"/>
    </location>
</feature>
<dbReference type="PANTHER" id="PTHR11846">
    <property type="entry name" value="ADENYLOSUCCINATE SYNTHETASE"/>
    <property type="match status" value="1"/>
</dbReference>
<dbReference type="InterPro" id="IPR027417">
    <property type="entry name" value="P-loop_NTPase"/>
</dbReference>
<dbReference type="NCBIfam" id="NF002223">
    <property type="entry name" value="PRK01117.1"/>
    <property type="match status" value="1"/>
</dbReference>
<comment type="subcellular location">
    <subcellularLocation>
        <location evidence="8">Cytoplasm</location>
    </subcellularLocation>
</comment>
<protein>
    <recommendedName>
        <fullName evidence="8">Adenylosuccinate synthetase</fullName>
        <shortName evidence="8">AMPSase</shortName>
        <shortName evidence="8">AdSS</shortName>
        <ecNumber evidence="8">6.3.4.4</ecNumber>
    </recommendedName>
    <alternativeName>
        <fullName evidence="8">IMP--aspartate ligase</fullName>
    </alternativeName>
</protein>
<dbReference type="GO" id="GO:0046040">
    <property type="term" value="P:IMP metabolic process"/>
    <property type="evidence" value="ECO:0007669"/>
    <property type="project" value="TreeGrafter"/>
</dbReference>
<comment type="cofactor">
    <cofactor evidence="8">
        <name>Mg(2+)</name>
        <dbReference type="ChEBI" id="CHEBI:18420"/>
    </cofactor>
    <text evidence="8">Binds 1 Mg(2+) ion per subunit.</text>
</comment>
<dbReference type="UniPathway" id="UPA00075">
    <property type="reaction ID" value="UER00335"/>
</dbReference>
<evidence type="ECO:0000313" key="9">
    <source>
        <dbReference type="EMBL" id="MBA2132128.1"/>
    </source>
</evidence>
<name>A0A8J6HZB6_9FIRM</name>
<keyword evidence="3 8" id="KW-0479">Metal-binding</keyword>
<dbReference type="EC" id="6.3.4.4" evidence="8"/>
<feature type="binding site" evidence="8">
    <location>
        <begin position="300"/>
        <end position="306"/>
    </location>
    <ligand>
        <name>substrate</name>
    </ligand>
</feature>
<evidence type="ECO:0000256" key="6">
    <source>
        <dbReference type="ARBA" id="ARBA00022842"/>
    </source>
</evidence>
<dbReference type="GO" id="GO:0044208">
    <property type="term" value="P:'de novo' AMP biosynthetic process"/>
    <property type="evidence" value="ECO:0007669"/>
    <property type="project" value="UniProtKB-UniRule"/>
</dbReference>
<dbReference type="GO" id="GO:0005525">
    <property type="term" value="F:GTP binding"/>
    <property type="evidence" value="ECO:0007669"/>
    <property type="project" value="UniProtKB-UniRule"/>
</dbReference>
<keyword evidence="8" id="KW-0963">Cytoplasm</keyword>
<dbReference type="HAMAP" id="MF_00011">
    <property type="entry name" value="Adenylosucc_synth"/>
    <property type="match status" value="1"/>
</dbReference>
<evidence type="ECO:0000256" key="7">
    <source>
        <dbReference type="ARBA" id="ARBA00023134"/>
    </source>
</evidence>
<evidence type="ECO:0000256" key="1">
    <source>
        <dbReference type="ARBA" id="ARBA00011738"/>
    </source>
</evidence>
<feature type="binding site" description="in other chain" evidence="8">
    <location>
        <position position="130"/>
    </location>
    <ligand>
        <name>IMP</name>
        <dbReference type="ChEBI" id="CHEBI:58053"/>
        <note>ligand shared between dimeric partners</note>
    </ligand>
</feature>
<dbReference type="InterPro" id="IPR042111">
    <property type="entry name" value="Adenylosuccinate_synth_dom3"/>
</dbReference>
<keyword evidence="6 8" id="KW-0460">Magnesium</keyword>
<comment type="caution">
    <text evidence="8">Lacks conserved residue(s) required for the propagation of feature annotation.</text>
</comment>
<dbReference type="Gene3D" id="3.90.170.10">
    <property type="entry name" value="Adenylosuccinate Synthetase, subunit A, domain 3"/>
    <property type="match status" value="1"/>
</dbReference>
<reference evidence="9" key="1">
    <citation type="submission" date="2020-06" db="EMBL/GenBank/DDBJ databases">
        <title>Novel chitinolytic bacterium.</title>
        <authorList>
            <person name="Ungkulpasvich U."/>
            <person name="Kosugi A."/>
            <person name="Uke A."/>
        </authorList>
    </citation>
    <scope>NUCLEOTIDE SEQUENCE</scope>
    <source>
        <strain evidence="9">UUS1-1</strain>
    </source>
</reference>